<accession>A0A949TXF3</accession>
<dbReference type="Proteomes" id="UP000694308">
    <property type="component" value="Unassembled WGS sequence"/>
</dbReference>
<gene>
    <name evidence="3" type="ORF">I6U48_20690</name>
</gene>
<name>A0A949TXF3_9CLOT</name>
<protein>
    <submittedName>
        <fullName evidence="3">IS110 family transposase</fullName>
    </submittedName>
</protein>
<proteinExistence type="predicted"/>
<dbReference type="Pfam" id="PF01548">
    <property type="entry name" value="DEDD_Tnp_IS110"/>
    <property type="match status" value="1"/>
</dbReference>
<dbReference type="AlphaFoldDB" id="A0A949TXF3"/>
<dbReference type="PANTHER" id="PTHR33055:SF13">
    <property type="entry name" value="TRANSPOSASE"/>
    <property type="match status" value="1"/>
</dbReference>
<keyword evidence="4" id="KW-1185">Reference proteome</keyword>
<evidence type="ECO:0000259" key="1">
    <source>
        <dbReference type="Pfam" id="PF01548"/>
    </source>
</evidence>
<evidence type="ECO:0000259" key="2">
    <source>
        <dbReference type="Pfam" id="PF02371"/>
    </source>
</evidence>
<feature type="domain" description="Transposase IS110-like N-terminal" evidence="1">
    <location>
        <begin position="19"/>
        <end position="179"/>
    </location>
</feature>
<dbReference type="GO" id="GO:0006313">
    <property type="term" value="P:DNA transposition"/>
    <property type="evidence" value="ECO:0007669"/>
    <property type="project" value="InterPro"/>
</dbReference>
<sequence>MNYNQNKRIMQINEQTLIVGVDIAKEKHVARAQDFRGIEYGKTLSFANSNKGFYEFFNWFTKLCAEHSKDNIIVGMEPTGHYWFCLAKFIRQKGIKIAIVNPMHVKKSKELDDNSPTKNDPKDARVIAQLVKDGRFAEPNMPQGVYADLRSAMYLREVLIKEVNSTKVRIVRWLDIYFPEFKDVFSSWEGKAALLTLKHLSTPSKIANMNTDDILRLWKTKVKRGVGVKRAQLLVEKAKISIGVTEGIVMAEYELHYLLDKYDTVMLKLEDLMVKVEVILSEIPGTKEMMLIPGLGLVTVAGFLSEVCELAQYAHPRQIQKLAGLTLKEYSSGKHKGQTTITKRGRRKLRALLFKAIMPMVEKNKEFKSLHQYYTTRTNNPLKKKQSLIALCCKLIRVLYAIGIKGVAYNPQKLINDIKHPEVTGKVA</sequence>
<reference evidence="3" key="1">
    <citation type="submission" date="2020-12" db="EMBL/GenBank/DDBJ databases">
        <title>Clostridium thailandense sp. nov., a novel acetogenic bacterium isolated from peat land soil in Thailand.</title>
        <authorList>
            <person name="Chaikitkaew S."/>
            <person name="Birkeland N.K."/>
        </authorList>
    </citation>
    <scope>NUCLEOTIDE SEQUENCE</scope>
    <source>
        <strain evidence="3">PL3</strain>
    </source>
</reference>
<dbReference type="NCBIfam" id="NF033542">
    <property type="entry name" value="transpos_IS110"/>
    <property type="match status" value="1"/>
</dbReference>
<dbReference type="GO" id="GO:0004803">
    <property type="term" value="F:transposase activity"/>
    <property type="evidence" value="ECO:0007669"/>
    <property type="project" value="InterPro"/>
</dbReference>
<comment type="caution">
    <text evidence="3">The sequence shown here is derived from an EMBL/GenBank/DDBJ whole genome shotgun (WGS) entry which is preliminary data.</text>
</comment>
<dbReference type="GO" id="GO:0003677">
    <property type="term" value="F:DNA binding"/>
    <property type="evidence" value="ECO:0007669"/>
    <property type="project" value="InterPro"/>
</dbReference>
<dbReference type="InterPro" id="IPR047650">
    <property type="entry name" value="Transpos_IS110"/>
</dbReference>
<dbReference type="PANTHER" id="PTHR33055">
    <property type="entry name" value="TRANSPOSASE FOR INSERTION SEQUENCE ELEMENT IS1111A"/>
    <property type="match status" value="1"/>
</dbReference>
<dbReference type="InterPro" id="IPR002525">
    <property type="entry name" value="Transp_IS110-like_N"/>
</dbReference>
<evidence type="ECO:0000313" key="3">
    <source>
        <dbReference type="EMBL" id="MBV7275321.1"/>
    </source>
</evidence>
<dbReference type="RefSeq" id="WP_218322375.1">
    <property type="nucleotide sequence ID" value="NZ_JAEEGC010000119.1"/>
</dbReference>
<feature type="domain" description="Transposase IS116/IS110/IS902 C-terminal" evidence="2">
    <location>
        <begin position="289"/>
        <end position="372"/>
    </location>
</feature>
<organism evidence="3 4">
    <name type="scientific">Clostridium thailandense</name>
    <dbReference type="NCBI Taxonomy" id="2794346"/>
    <lineage>
        <taxon>Bacteria</taxon>
        <taxon>Bacillati</taxon>
        <taxon>Bacillota</taxon>
        <taxon>Clostridia</taxon>
        <taxon>Eubacteriales</taxon>
        <taxon>Clostridiaceae</taxon>
        <taxon>Clostridium</taxon>
    </lineage>
</organism>
<dbReference type="InterPro" id="IPR003346">
    <property type="entry name" value="Transposase_20"/>
</dbReference>
<dbReference type="Pfam" id="PF02371">
    <property type="entry name" value="Transposase_20"/>
    <property type="match status" value="1"/>
</dbReference>
<evidence type="ECO:0000313" key="4">
    <source>
        <dbReference type="Proteomes" id="UP000694308"/>
    </source>
</evidence>
<dbReference type="EMBL" id="JAEEGC010000119">
    <property type="protein sequence ID" value="MBV7275321.1"/>
    <property type="molecule type" value="Genomic_DNA"/>
</dbReference>